<dbReference type="RefSeq" id="WP_072956145.1">
    <property type="nucleotide sequence ID" value="NZ_FQUH01000003.1"/>
</dbReference>
<dbReference type="Proteomes" id="UP000184159">
    <property type="component" value="Unassembled WGS sequence"/>
</dbReference>
<dbReference type="EMBL" id="FQUH01000003">
    <property type="protein sequence ID" value="SHE85792.1"/>
    <property type="molecule type" value="Genomic_DNA"/>
</dbReference>
<gene>
    <name evidence="1" type="ORF">SAMN02745781_00937</name>
</gene>
<reference evidence="2" key="1">
    <citation type="submission" date="2016-11" db="EMBL/GenBank/DDBJ databases">
        <authorList>
            <person name="Varghese N."/>
            <person name="Submissions S."/>
        </authorList>
    </citation>
    <scope>NUCLEOTIDE SEQUENCE [LARGE SCALE GENOMIC DNA]</scope>
    <source>
        <strain evidence="2">DSM 21264</strain>
    </source>
</reference>
<evidence type="ECO:0000313" key="1">
    <source>
        <dbReference type="EMBL" id="SHE85792.1"/>
    </source>
</evidence>
<name>A0A1M4WXV2_VIBGA</name>
<organism evidence="1 2">
    <name type="scientific">Vibrio gazogenes DSM 21264 = NBRC 103151</name>
    <dbReference type="NCBI Taxonomy" id="1123492"/>
    <lineage>
        <taxon>Bacteria</taxon>
        <taxon>Pseudomonadati</taxon>
        <taxon>Pseudomonadota</taxon>
        <taxon>Gammaproteobacteria</taxon>
        <taxon>Vibrionales</taxon>
        <taxon>Vibrionaceae</taxon>
        <taxon>Vibrio</taxon>
    </lineage>
</organism>
<protein>
    <recommendedName>
        <fullName evidence="3">Exonuclease V subunit gamma</fullName>
    </recommendedName>
</protein>
<evidence type="ECO:0000313" key="2">
    <source>
        <dbReference type="Proteomes" id="UP000184159"/>
    </source>
</evidence>
<proteinExistence type="predicted"/>
<accession>A0A1M4WXV2</accession>
<keyword evidence="2" id="KW-1185">Reference proteome</keyword>
<evidence type="ECO:0008006" key="3">
    <source>
        <dbReference type="Google" id="ProtNLM"/>
    </source>
</evidence>
<dbReference type="AlphaFoldDB" id="A0A1M4WXV2"/>
<sequence>MRTVICNSLQSFWDMGDHQFLEGHNVHCVFPMNEQVKSFILECQSRYKIRAITFTSIVLNR</sequence>